<dbReference type="Proteomes" id="UP000054323">
    <property type="component" value="Unassembled WGS sequence"/>
</dbReference>
<dbReference type="PANTHER" id="PTHR43657">
    <property type="entry name" value="TRYPTOPHAN RNA-BINDING ATTENUATOR PROTEIN-LIKE PROTEIN"/>
    <property type="match status" value="1"/>
</dbReference>
<dbReference type="Pfam" id="PF01987">
    <property type="entry name" value="AIM24"/>
    <property type="match status" value="1"/>
</dbReference>
<name>A0A101J269_9EURY</name>
<protein>
    <recommendedName>
        <fullName evidence="5">TIGR00266 family protein</fullName>
    </recommendedName>
</protein>
<sequence>MHYEITGDNLQMVTLRLTQGESICAEAGAMVNMSGNMQMTTNMKGGLFKGLKRMVTGEGLFMTEFTPTGGEGFVSFAGNVPGKIFTLDLAGNEFIAQKDAFLCSEQGIDLDIAFTKKLRSGAFGGEGFILQRLTGRGTAFLHCCGDIMEMTLAPGEVVRVETGLVVGFESTVDYSIALAGGVKTVFFGGEGLFLTTLTGPGRVVLQSMDVAKLAAALIPYLPVQHNSSGR</sequence>
<reference evidence="2" key="1">
    <citation type="journal article" date="2015" name="MBio">
        <title>Genome-resolved metagenomic analysis reveals roles for candidate phyla and other microbial community members in biogeochemical transformations in oil reservoirs.</title>
        <authorList>
            <person name="Hu P."/>
            <person name="Tom L."/>
            <person name="Singh A."/>
            <person name="Thomas B.C."/>
            <person name="Baker B.J."/>
            <person name="Piceno Y.M."/>
            <person name="Andersen G.L."/>
            <person name="Banfield J.F."/>
        </authorList>
    </citation>
    <scope>NUCLEOTIDE SEQUENCE [LARGE SCALE GENOMIC DNA]</scope>
    <source>
        <strain evidence="1">62_101</strain>
        <strain evidence="2">63_41</strain>
    </source>
</reference>
<dbReference type="PANTHER" id="PTHR43657:SF1">
    <property type="entry name" value="ALTERED INHERITANCE OF MITOCHONDRIA PROTEIN 24, MITOCHONDRIAL"/>
    <property type="match status" value="1"/>
</dbReference>
<dbReference type="InterPro" id="IPR002838">
    <property type="entry name" value="AIM24"/>
</dbReference>
<organism evidence="2 4">
    <name type="scientific">Methanoculleus marisnigri</name>
    <dbReference type="NCBI Taxonomy" id="2198"/>
    <lineage>
        <taxon>Archaea</taxon>
        <taxon>Methanobacteriati</taxon>
        <taxon>Methanobacteriota</taxon>
        <taxon>Stenosarchaea group</taxon>
        <taxon>Methanomicrobia</taxon>
        <taxon>Methanomicrobiales</taxon>
        <taxon>Methanomicrobiaceae</taxon>
        <taxon>Methanoculleus</taxon>
    </lineage>
</organism>
<comment type="caution">
    <text evidence="2">The sequence shown here is derived from an EMBL/GenBank/DDBJ whole genome shotgun (WGS) entry which is preliminary data.</text>
</comment>
<dbReference type="PATRIC" id="fig|2198.3.peg.1773"/>
<reference evidence="3 4" key="2">
    <citation type="journal article" date="2015" name="MBio">
        <title>Genome-Resolved Metagenomic Analysis Reveals Roles for Candidate Phyla and Other Microbial Community Members in Biogeochemical Transformations in Oil Reservoirs.</title>
        <authorList>
            <person name="Hu P."/>
            <person name="Tom L."/>
            <person name="Singh A."/>
            <person name="Thomas B.C."/>
            <person name="Baker B.J."/>
            <person name="Piceno Y.M."/>
            <person name="Andersen G.L."/>
            <person name="Banfield J.F."/>
        </authorList>
    </citation>
    <scope>NUCLEOTIDE SEQUENCE [LARGE SCALE GENOMIC DNA]</scope>
</reference>
<evidence type="ECO:0008006" key="5">
    <source>
        <dbReference type="Google" id="ProtNLM"/>
    </source>
</evidence>
<dbReference type="NCBIfam" id="TIGR00266">
    <property type="entry name" value="TIGR00266 family protein"/>
    <property type="match status" value="1"/>
</dbReference>
<evidence type="ECO:0000313" key="2">
    <source>
        <dbReference type="EMBL" id="KUL05636.1"/>
    </source>
</evidence>
<dbReference type="SUPFAM" id="SSF51219">
    <property type="entry name" value="TRAP-like"/>
    <property type="match status" value="1"/>
</dbReference>
<dbReference type="EMBL" id="LGGD01000011">
    <property type="protein sequence ID" value="KUK63679.1"/>
    <property type="molecule type" value="Genomic_DNA"/>
</dbReference>
<dbReference type="AlphaFoldDB" id="A0A101J269"/>
<evidence type="ECO:0000313" key="1">
    <source>
        <dbReference type="EMBL" id="KUK63679.1"/>
    </source>
</evidence>
<dbReference type="EMBL" id="LGHE01000004">
    <property type="protein sequence ID" value="KUL05636.1"/>
    <property type="molecule type" value="Genomic_DNA"/>
</dbReference>
<proteinExistence type="predicted"/>
<evidence type="ECO:0000313" key="3">
    <source>
        <dbReference type="Proteomes" id="UP000054323"/>
    </source>
</evidence>
<gene>
    <name evidence="1" type="ORF">XD82_0169</name>
    <name evidence="2" type="ORF">XE10_0080</name>
</gene>
<evidence type="ECO:0000313" key="4">
    <source>
        <dbReference type="Proteomes" id="UP000054598"/>
    </source>
</evidence>
<dbReference type="Gene3D" id="3.60.160.10">
    <property type="entry name" value="Mitochondrial biogenesis AIM24"/>
    <property type="match status" value="1"/>
</dbReference>
<dbReference type="InterPro" id="IPR016031">
    <property type="entry name" value="Trp_RNA-bd_attenuator-like_dom"/>
</dbReference>
<dbReference type="InterPro" id="IPR036983">
    <property type="entry name" value="AIM24_sf"/>
</dbReference>
<accession>A0A101J269</accession>
<dbReference type="Proteomes" id="UP000054598">
    <property type="component" value="Unassembled WGS sequence"/>
</dbReference>